<dbReference type="InterPro" id="IPR055348">
    <property type="entry name" value="DctQ"/>
</dbReference>
<evidence type="ECO:0000313" key="9">
    <source>
        <dbReference type="EMBL" id="QHQ34959.1"/>
    </source>
</evidence>
<comment type="caution">
    <text evidence="7">Lacks conserved residue(s) required for the propagation of feature annotation.</text>
</comment>
<keyword evidence="5 7" id="KW-1133">Transmembrane helix</keyword>
<protein>
    <recommendedName>
        <fullName evidence="7">TRAP transporter small permease protein</fullName>
    </recommendedName>
</protein>
<evidence type="ECO:0000256" key="4">
    <source>
        <dbReference type="ARBA" id="ARBA00022692"/>
    </source>
</evidence>
<feature type="transmembrane region" description="Helical" evidence="7">
    <location>
        <begin position="242"/>
        <end position="264"/>
    </location>
</feature>
<keyword evidence="4 7" id="KW-0812">Transmembrane</keyword>
<feature type="transmembrane region" description="Helical" evidence="7">
    <location>
        <begin position="89"/>
        <end position="111"/>
    </location>
</feature>
<comment type="similarity">
    <text evidence="7">Belongs to the TRAP transporter small permease family.</text>
</comment>
<keyword evidence="6 7" id="KW-0472">Membrane</keyword>
<keyword evidence="10" id="KW-1185">Reference proteome</keyword>
<dbReference type="GO" id="GO:0022857">
    <property type="term" value="F:transmembrane transporter activity"/>
    <property type="evidence" value="ECO:0007669"/>
    <property type="project" value="UniProtKB-UniRule"/>
</dbReference>
<dbReference type="KEGG" id="amaq:GO499_06985"/>
<evidence type="ECO:0000313" key="10">
    <source>
        <dbReference type="Proteomes" id="UP000464495"/>
    </source>
</evidence>
<feature type="transmembrane region" description="Helical" evidence="7">
    <location>
        <begin position="136"/>
        <end position="153"/>
    </location>
</feature>
<reference evidence="9 10" key="1">
    <citation type="submission" date="2019-12" db="EMBL/GenBank/DDBJ databases">
        <title>Complete genome sequence of Algicella marina strain 9Alg 56(T) isolated from the red alga Tichocarpus crinitus.</title>
        <authorList>
            <person name="Kim S.-G."/>
            <person name="Nedashkovskaya O.I."/>
        </authorList>
    </citation>
    <scope>NUCLEOTIDE SEQUENCE [LARGE SCALE GENOMIC DNA]</scope>
    <source>
        <strain evidence="9 10">9Alg 56</strain>
    </source>
</reference>
<evidence type="ECO:0000256" key="2">
    <source>
        <dbReference type="ARBA" id="ARBA00022448"/>
    </source>
</evidence>
<dbReference type="RefSeq" id="WP_161861524.1">
    <property type="nucleotide sequence ID" value="NZ_CP046620.1"/>
</dbReference>
<name>A0A6P1T0Z6_9RHOB</name>
<evidence type="ECO:0000259" key="8">
    <source>
        <dbReference type="Pfam" id="PF04290"/>
    </source>
</evidence>
<keyword evidence="2 7" id="KW-0813">Transport</keyword>
<comment type="subcellular location">
    <subcellularLocation>
        <location evidence="7">Cell inner membrane</location>
        <topology evidence="7">Multi-pass membrane protein</topology>
    </subcellularLocation>
    <subcellularLocation>
        <location evidence="1">Cell membrane</location>
        <topology evidence="1">Multi-pass membrane protein</topology>
    </subcellularLocation>
</comment>
<keyword evidence="7" id="KW-0997">Cell inner membrane</keyword>
<comment type="function">
    <text evidence="7">Part of the tripartite ATP-independent periplasmic (TRAP) transport system.</text>
</comment>
<comment type="subunit">
    <text evidence="7">The complex comprises the extracytoplasmic solute receptor protein and the two transmembrane proteins.</text>
</comment>
<gene>
    <name evidence="9" type="ORF">GO499_06985</name>
</gene>
<dbReference type="Proteomes" id="UP000464495">
    <property type="component" value="Chromosome"/>
</dbReference>
<organism evidence="9 10">
    <name type="scientific">Algicella marina</name>
    <dbReference type="NCBI Taxonomy" id="2683284"/>
    <lineage>
        <taxon>Bacteria</taxon>
        <taxon>Pseudomonadati</taxon>
        <taxon>Pseudomonadota</taxon>
        <taxon>Alphaproteobacteria</taxon>
        <taxon>Rhodobacterales</taxon>
        <taxon>Paracoccaceae</taxon>
        <taxon>Algicella</taxon>
    </lineage>
</organism>
<feature type="transmembrane region" description="Helical" evidence="7">
    <location>
        <begin position="5"/>
        <end position="23"/>
    </location>
</feature>
<evidence type="ECO:0000256" key="6">
    <source>
        <dbReference type="ARBA" id="ARBA00023136"/>
    </source>
</evidence>
<evidence type="ECO:0000256" key="3">
    <source>
        <dbReference type="ARBA" id="ARBA00022475"/>
    </source>
</evidence>
<accession>A0A6P1T0Z6</accession>
<evidence type="ECO:0000256" key="1">
    <source>
        <dbReference type="ARBA" id="ARBA00004651"/>
    </source>
</evidence>
<keyword evidence="3" id="KW-1003">Cell membrane</keyword>
<feature type="domain" description="Tripartite ATP-independent periplasmic transporters DctQ component" evidence="8">
    <location>
        <begin position="127"/>
        <end position="198"/>
    </location>
</feature>
<dbReference type="EMBL" id="CP046620">
    <property type="protein sequence ID" value="QHQ34959.1"/>
    <property type="molecule type" value="Genomic_DNA"/>
</dbReference>
<feature type="transmembrane region" description="Helical" evidence="7">
    <location>
        <begin position="43"/>
        <end position="68"/>
    </location>
</feature>
<sequence>MLSGILWLITNIGLGFYNIFWAITHPVAWLDWSDKAAVARWIYYGGSVEFFFAVLDIFLLLFIVGLFRRPFLWGVVRILEGFANGVGRIFAWAGLIMVLQQIMIVFLQRIFRVSEISVGPFGIDFTKDLSWWSEELKLYNALIVALCCAYTFTQGGHVRVDLFYSGMKHHSRRVVDMLGSIFFMLPTMVMIWLYGWYFLWRHLVTPKINATEQFQMVERKSALLKWNIETTGFSPNGFDAYFLFKILLVAFAGMMFLQAWAFFFRSYLEWVEGPESAEKYLDKDSLEDETADRAAEIH</sequence>
<feature type="transmembrane region" description="Helical" evidence="7">
    <location>
        <begin position="174"/>
        <end position="197"/>
    </location>
</feature>
<dbReference type="Pfam" id="PF04290">
    <property type="entry name" value="DctQ"/>
    <property type="match status" value="1"/>
</dbReference>
<evidence type="ECO:0000256" key="7">
    <source>
        <dbReference type="RuleBase" id="RU369079"/>
    </source>
</evidence>
<dbReference type="AlphaFoldDB" id="A0A6P1T0Z6"/>
<dbReference type="GO" id="GO:0005886">
    <property type="term" value="C:plasma membrane"/>
    <property type="evidence" value="ECO:0007669"/>
    <property type="project" value="UniProtKB-SubCell"/>
</dbReference>
<evidence type="ECO:0000256" key="5">
    <source>
        <dbReference type="ARBA" id="ARBA00022989"/>
    </source>
</evidence>
<proteinExistence type="inferred from homology"/>